<dbReference type="PATRIC" id="fig|1579979.3.peg.466"/>
<name>A0A0K0XT60_9GAMM</name>
<dbReference type="GO" id="GO:0016787">
    <property type="term" value="F:hydrolase activity"/>
    <property type="evidence" value="ECO:0007669"/>
    <property type="project" value="UniProtKB-KW"/>
</dbReference>
<dbReference type="RefSeq" id="WP_221293508.1">
    <property type="nucleotide sequence ID" value="NZ_JACHIC010000003.1"/>
</dbReference>
<dbReference type="Pfam" id="PF00144">
    <property type="entry name" value="Beta-lactamase"/>
    <property type="match status" value="1"/>
</dbReference>
<dbReference type="AlphaFoldDB" id="A0A0K0XT60"/>
<organism evidence="4 5">
    <name type="scientific">Wenzhouxiangella marina</name>
    <dbReference type="NCBI Taxonomy" id="1579979"/>
    <lineage>
        <taxon>Bacteria</taxon>
        <taxon>Pseudomonadati</taxon>
        <taxon>Pseudomonadota</taxon>
        <taxon>Gammaproteobacteria</taxon>
        <taxon>Chromatiales</taxon>
        <taxon>Wenzhouxiangellaceae</taxon>
        <taxon>Wenzhouxiangella</taxon>
    </lineage>
</organism>
<proteinExistence type="predicted"/>
<accession>A0A0K0XT60</accession>
<feature type="chain" id="PRO_5005454202" evidence="2">
    <location>
        <begin position="19"/>
        <end position="385"/>
    </location>
</feature>
<dbReference type="Proteomes" id="UP000066624">
    <property type="component" value="Chromosome"/>
</dbReference>
<feature type="domain" description="Beta-lactamase-related" evidence="3">
    <location>
        <begin position="85"/>
        <end position="358"/>
    </location>
</feature>
<gene>
    <name evidence="4" type="ORF">WM2015_463</name>
</gene>
<dbReference type="EMBL" id="CP012154">
    <property type="protein sequence ID" value="AKS40845.1"/>
    <property type="molecule type" value="Genomic_DNA"/>
</dbReference>
<dbReference type="InterPro" id="IPR001466">
    <property type="entry name" value="Beta-lactam-related"/>
</dbReference>
<dbReference type="PANTHER" id="PTHR43283">
    <property type="entry name" value="BETA-LACTAMASE-RELATED"/>
    <property type="match status" value="1"/>
</dbReference>
<dbReference type="PANTHER" id="PTHR43283:SF11">
    <property type="entry name" value="BETA-LACTAMASE-RELATED DOMAIN-CONTAINING PROTEIN"/>
    <property type="match status" value="1"/>
</dbReference>
<feature type="signal peptide" evidence="2">
    <location>
        <begin position="1"/>
        <end position="18"/>
    </location>
</feature>
<dbReference type="Gene3D" id="3.40.710.10">
    <property type="entry name" value="DD-peptidase/beta-lactamase superfamily"/>
    <property type="match status" value="1"/>
</dbReference>
<evidence type="ECO:0000259" key="3">
    <source>
        <dbReference type="Pfam" id="PF00144"/>
    </source>
</evidence>
<evidence type="ECO:0000256" key="2">
    <source>
        <dbReference type="SAM" id="SignalP"/>
    </source>
</evidence>
<keyword evidence="5" id="KW-1185">Reference proteome</keyword>
<dbReference type="KEGG" id="wma:WM2015_463"/>
<dbReference type="SUPFAM" id="SSF56601">
    <property type="entry name" value="beta-lactamase/transpeptidase-like"/>
    <property type="match status" value="1"/>
</dbReference>
<protein>
    <submittedName>
        <fullName evidence="4">Beta-lactamase</fullName>
    </submittedName>
</protein>
<dbReference type="InterPro" id="IPR050789">
    <property type="entry name" value="Diverse_Enzym_Activities"/>
</dbReference>
<keyword evidence="1" id="KW-0378">Hydrolase</keyword>
<dbReference type="InterPro" id="IPR012338">
    <property type="entry name" value="Beta-lactam/transpept-like"/>
</dbReference>
<keyword evidence="2" id="KW-0732">Signal</keyword>
<evidence type="ECO:0000313" key="5">
    <source>
        <dbReference type="Proteomes" id="UP000066624"/>
    </source>
</evidence>
<dbReference type="STRING" id="1579979.WM2015_463"/>
<sequence>MIRILPVLALLLASAATAQPVPERFDWPTATPEAAGFDPERLAEAVALARSEAVLEPTAMHQHLLDTYTPREPNYRVLGPTRDRVGDSGMILSGGRVVAQWGDIHRVDMTFSVVKSYLATLVALALQDGLIESLDDPVQRYVHTGEFDNEHNSKISWRHLLHQTSDWSGTLWEVHDWADRPVGDDPAQWPNREMHEPGSFFKYNDVRVNLLAYSLMQVFRQPLPVVLRTRIMDPIGASSTWRWHGYRNSWIELDGLRMQSVSGGGHFGGGLFISTADHARFGLLMLQRGVWGEQRLIEDDWFDAMRTPTPARPDYGYLWWLNTNREAIPGAPASAYWAAGFGGNFIYIDECNDLVVVLRWIPDQRQVIEAILDARTTINECQDAA</sequence>
<evidence type="ECO:0000313" key="4">
    <source>
        <dbReference type="EMBL" id="AKS40845.1"/>
    </source>
</evidence>
<evidence type="ECO:0000256" key="1">
    <source>
        <dbReference type="ARBA" id="ARBA00022801"/>
    </source>
</evidence>
<reference evidence="4 5" key="1">
    <citation type="submission" date="2015-07" db="EMBL/GenBank/DDBJ databases">
        <authorList>
            <person name="Noorani M."/>
        </authorList>
    </citation>
    <scope>NUCLEOTIDE SEQUENCE [LARGE SCALE GENOMIC DNA]</scope>
    <source>
        <strain evidence="4 5">KCTC 42284</strain>
    </source>
</reference>